<feature type="domain" description="YhaN AAA" evidence="4">
    <location>
        <begin position="1"/>
        <end position="192"/>
    </location>
</feature>
<keyword evidence="1" id="KW-0175">Coiled coil</keyword>
<dbReference type="AlphaFoldDB" id="A0A9D2D9F0"/>
<evidence type="ECO:0000313" key="6">
    <source>
        <dbReference type="Proteomes" id="UP000824017"/>
    </source>
</evidence>
<dbReference type="EMBL" id="DXCD01000065">
    <property type="protein sequence ID" value="HIZ12760.1"/>
    <property type="molecule type" value="Genomic_DNA"/>
</dbReference>
<feature type="compositionally biased region" description="Basic and acidic residues" evidence="2">
    <location>
        <begin position="328"/>
        <end position="339"/>
    </location>
</feature>
<organism evidence="5 6">
    <name type="scientific">Candidatus Mediterraneibacter stercorigallinarum</name>
    <dbReference type="NCBI Taxonomy" id="2838686"/>
    <lineage>
        <taxon>Bacteria</taxon>
        <taxon>Bacillati</taxon>
        <taxon>Bacillota</taxon>
        <taxon>Clostridia</taxon>
        <taxon>Lachnospirales</taxon>
        <taxon>Lachnospiraceae</taxon>
        <taxon>Mediterraneibacter</taxon>
    </lineage>
</organism>
<keyword evidence="3" id="KW-1133">Transmembrane helix</keyword>
<dbReference type="Gene3D" id="3.40.50.300">
    <property type="entry name" value="P-loop containing nucleotide triphosphate hydrolases"/>
    <property type="match status" value="2"/>
</dbReference>
<comment type="caution">
    <text evidence="5">The sequence shown here is derived from an EMBL/GenBank/DDBJ whole genome shotgun (WGS) entry which is preliminary data.</text>
</comment>
<dbReference type="InterPro" id="IPR027417">
    <property type="entry name" value="P-loop_NTPase"/>
</dbReference>
<sequence>MVITELYIKNFGKFKEQYIYLKDGIQVISGENEFGKSTIHAFIRAMLFGLERGRGRAAAKDVFSRYEPWENPGYYAGAMRFSCGGRNFRLERNFARAVRSVSLVCEDDGEELSVEQGDLDMLLGGMSQGLFDSTVSVGQLQAEPGQELYETLENRAANYFESGSGEIDIASAMQSLREKQRNTEKAIREEEAKQETEREKLRSECMYLERDMQALQSEYDEKQMQLEELRSREDSASGKEYADEEWRVSYRGEDQPEEESAVSGKGLIRMGIVGGLAGAAGFLWSFFLSRTGQPVSSTPFAVIAAVISVAGIVLLLAGIVLHVRERRRERPGVQERSSKQEWNSMQERPGVQGQDGQGAARDAQRRLQGELDHIRSVWKEKEIRCGNLKEQSEDYEISETRKMLLRKQKALILAEETLKKAAREMGDQTARLMNRRASEIFADITGGAYQLLRIDADRHLSVWDGVRSIPAERLSRGTIEQIYMAVRLAAADVLLEEPMPVILDDVFAFYDDKRLEAALKWLSGQGKQVIIFTCHKREEEIVKRVVYS</sequence>
<dbReference type="InterPro" id="IPR038734">
    <property type="entry name" value="YhaN_AAA"/>
</dbReference>
<protein>
    <submittedName>
        <fullName evidence="5">AAA family ATPase</fullName>
    </submittedName>
</protein>
<reference evidence="5" key="2">
    <citation type="submission" date="2021-04" db="EMBL/GenBank/DDBJ databases">
        <authorList>
            <person name="Gilroy R."/>
        </authorList>
    </citation>
    <scope>NUCLEOTIDE SEQUENCE</scope>
    <source>
        <strain evidence="5">ChiGjej1B1-13045</strain>
    </source>
</reference>
<reference evidence="5" key="1">
    <citation type="journal article" date="2021" name="PeerJ">
        <title>Extensive microbial diversity within the chicken gut microbiome revealed by metagenomics and culture.</title>
        <authorList>
            <person name="Gilroy R."/>
            <person name="Ravi A."/>
            <person name="Getino M."/>
            <person name="Pursley I."/>
            <person name="Horton D.L."/>
            <person name="Alikhan N.F."/>
            <person name="Baker D."/>
            <person name="Gharbi K."/>
            <person name="Hall N."/>
            <person name="Watson M."/>
            <person name="Adriaenssens E.M."/>
            <person name="Foster-Nyarko E."/>
            <person name="Jarju S."/>
            <person name="Secka A."/>
            <person name="Antonio M."/>
            <person name="Oren A."/>
            <person name="Chaudhuri R.R."/>
            <person name="La Ragione R."/>
            <person name="Hildebrand F."/>
            <person name="Pallen M.J."/>
        </authorList>
    </citation>
    <scope>NUCLEOTIDE SEQUENCE</scope>
    <source>
        <strain evidence="5">ChiGjej1B1-13045</strain>
    </source>
</reference>
<evidence type="ECO:0000256" key="1">
    <source>
        <dbReference type="SAM" id="Coils"/>
    </source>
</evidence>
<evidence type="ECO:0000259" key="4">
    <source>
        <dbReference type="Pfam" id="PF13514"/>
    </source>
</evidence>
<dbReference type="Pfam" id="PF13514">
    <property type="entry name" value="AAA_27"/>
    <property type="match status" value="1"/>
</dbReference>
<dbReference type="SUPFAM" id="SSF52540">
    <property type="entry name" value="P-loop containing nucleoside triphosphate hydrolases"/>
    <property type="match status" value="1"/>
</dbReference>
<feature type="transmembrane region" description="Helical" evidence="3">
    <location>
        <begin position="267"/>
        <end position="288"/>
    </location>
</feature>
<evidence type="ECO:0000256" key="3">
    <source>
        <dbReference type="SAM" id="Phobius"/>
    </source>
</evidence>
<dbReference type="Proteomes" id="UP000824017">
    <property type="component" value="Unassembled WGS sequence"/>
</dbReference>
<gene>
    <name evidence="5" type="ORF">H9817_02375</name>
</gene>
<keyword evidence="3" id="KW-0472">Membrane</keyword>
<feature type="transmembrane region" description="Helical" evidence="3">
    <location>
        <begin position="300"/>
        <end position="321"/>
    </location>
</feature>
<proteinExistence type="predicted"/>
<feature type="coiled-coil region" evidence="1">
    <location>
        <begin position="169"/>
        <end position="239"/>
    </location>
</feature>
<evidence type="ECO:0000256" key="2">
    <source>
        <dbReference type="SAM" id="MobiDB-lite"/>
    </source>
</evidence>
<dbReference type="PANTHER" id="PTHR41259:SF1">
    <property type="entry name" value="DOUBLE-STRAND BREAK REPAIR RAD50 ATPASE, PUTATIVE-RELATED"/>
    <property type="match status" value="1"/>
</dbReference>
<name>A0A9D2D9F0_9FIRM</name>
<feature type="region of interest" description="Disordered" evidence="2">
    <location>
        <begin position="328"/>
        <end position="365"/>
    </location>
</feature>
<evidence type="ECO:0000313" key="5">
    <source>
        <dbReference type="EMBL" id="HIZ12760.1"/>
    </source>
</evidence>
<keyword evidence="3" id="KW-0812">Transmembrane</keyword>
<accession>A0A9D2D9F0</accession>
<dbReference type="PANTHER" id="PTHR41259">
    <property type="entry name" value="DOUBLE-STRAND BREAK REPAIR RAD50 ATPASE, PUTATIVE-RELATED"/>
    <property type="match status" value="1"/>
</dbReference>